<reference evidence="13 14" key="1">
    <citation type="submission" date="2014-08" db="EMBL/GenBank/DDBJ databases">
        <title>Complete genome sequence of Corynebacterium sphenisci CECT 5990(T) (=DSM 44792(T)), isolated from healthy wild penguins.</title>
        <authorList>
            <person name="Ruckert C."/>
            <person name="Albersmeier A."/>
            <person name="Winkler A."/>
            <person name="Kalinowski J."/>
        </authorList>
    </citation>
    <scope>NUCLEOTIDE SEQUENCE [LARGE SCALE GENOMIC DNA]</scope>
    <source>
        <strain evidence="13 14">DSM 44792</strain>
    </source>
</reference>
<keyword evidence="5 13" id="KW-0418">Kinase</keyword>
<comment type="catalytic activity">
    <reaction evidence="8">
        <text>L-seryl-[protein] + ATP = O-phospho-L-seryl-[protein] + ADP + H(+)</text>
        <dbReference type="Rhea" id="RHEA:17989"/>
        <dbReference type="Rhea" id="RHEA-COMP:9863"/>
        <dbReference type="Rhea" id="RHEA-COMP:11604"/>
        <dbReference type="ChEBI" id="CHEBI:15378"/>
        <dbReference type="ChEBI" id="CHEBI:29999"/>
        <dbReference type="ChEBI" id="CHEBI:30616"/>
        <dbReference type="ChEBI" id="CHEBI:83421"/>
        <dbReference type="ChEBI" id="CHEBI:456216"/>
        <dbReference type="EC" id="2.7.11.1"/>
    </reaction>
</comment>
<accession>A0A1L7CYL2</accession>
<evidence type="ECO:0000256" key="6">
    <source>
        <dbReference type="ARBA" id="ARBA00022840"/>
    </source>
</evidence>
<dbReference type="RefSeq" id="WP_075692240.1">
    <property type="nucleotide sequence ID" value="NZ_CP009248.1"/>
</dbReference>
<feature type="compositionally biased region" description="Low complexity" evidence="9">
    <location>
        <begin position="321"/>
        <end position="330"/>
    </location>
</feature>
<keyword evidence="4" id="KW-0547">Nucleotide-binding</keyword>
<dbReference type="NCBIfam" id="NF033483">
    <property type="entry name" value="PknB_PASTA_kin"/>
    <property type="match status" value="1"/>
</dbReference>
<sequence length="756" mass="77924">MTELREGDLLDGRYRIGPLIARGGMSAVHRATDTRLGREVAAKVMDPRFREDEAFRVRFSREARAVAAMSDETLVNVYDQGVDDAGHVFLVMELVEGGTLRELLRERGPMPPHAAVAVLAPVLRALSLAHARGIVHRDIKPENVLIGAGGKVKLADFGLVRAAADASVTSNSVIVGTVGYLSPEQVDGREVTPASDVYAAGVLLFEMLTGRTPFTGDSTLAVALQRLDRDVPPPSDLIDGVPLELDDLVARACARRPADRFADAAEFAAELDRVTAALALPAFRVPAPADSAAARAAAAAGGAAADAAGTTVLPGPGGAAGADPAAGATPVDLPHPDEAGTGILDALGDPDRHTRLDRPRPPLDYDPDGDFAGAGGGDPAPAAGGARPAARPARPAAGRRRSRTGFAIWLILALVGVFAIGIGAWWLGSGRYGEVPSITGMARPAAVAAVDAAGFEPVAGEMYSDEVPAGVVGDASPPAGTRLVRGRPVEVRVSLGRPTVPALPADGSPARYSELLRERTLVERAGEAVYSDEVPEGKVAGAEPEPGRTVAVGSAVTVHLSRGPAPVPVPDLVGMAEADARRVLAEAGLAVAGIERRFDARAGAAEVLGTAPEAGTPMARGSEVGLTVNSGVEVPDVSGMTEERATRALREAGLIVDEVAVAADSTRDAGRVEATSPAAGEVVDPEDPRVVLRVSDRVEVPRLIGRRLRDAREVAERAGLELAVTGDAGDGDTVITQSPRPGRGAHEGDTVTVRTL</sequence>
<dbReference type="Gene3D" id="3.30.200.20">
    <property type="entry name" value="Phosphorylase Kinase, domain 1"/>
    <property type="match status" value="1"/>
</dbReference>
<dbReference type="Proteomes" id="UP000185469">
    <property type="component" value="Chromosome"/>
</dbReference>
<dbReference type="InterPro" id="IPR000719">
    <property type="entry name" value="Prot_kinase_dom"/>
</dbReference>
<evidence type="ECO:0000256" key="7">
    <source>
        <dbReference type="ARBA" id="ARBA00047899"/>
    </source>
</evidence>
<dbReference type="SUPFAM" id="SSF56112">
    <property type="entry name" value="Protein kinase-like (PK-like)"/>
    <property type="match status" value="1"/>
</dbReference>
<dbReference type="PROSITE" id="PS00108">
    <property type="entry name" value="PROTEIN_KINASE_ST"/>
    <property type="match status" value="1"/>
</dbReference>
<evidence type="ECO:0000256" key="8">
    <source>
        <dbReference type="ARBA" id="ARBA00048679"/>
    </source>
</evidence>
<dbReference type="Gene3D" id="1.10.510.10">
    <property type="entry name" value="Transferase(Phosphotransferase) domain 1"/>
    <property type="match status" value="1"/>
</dbReference>
<evidence type="ECO:0000256" key="3">
    <source>
        <dbReference type="ARBA" id="ARBA00022679"/>
    </source>
</evidence>
<dbReference type="GO" id="GO:0005524">
    <property type="term" value="F:ATP binding"/>
    <property type="evidence" value="ECO:0007669"/>
    <property type="project" value="UniProtKB-KW"/>
</dbReference>
<dbReference type="FunFam" id="1.10.510.10:FF:000021">
    <property type="entry name" value="Serine/threonine protein kinase"/>
    <property type="match status" value="1"/>
</dbReference>
<evidence type="ECO:0000313" key="13">
    <source>
        <dbReference type="EMBL" id="APT90975.1"/>
    </source>
</evidence>
<evidence type="ECO:0000256" key="4">
    <source>
        <dbReference type="ARBA" id="ARBA00022741"/>
    </source>
</evidence>
<evidence type="ECO:0000256" key="10">
    <source>
        <dbReference type="SAM" id="Phobius"/>
    </source>
</evidence>
<dbReference type="CDD" id="cd06577">
    <property type="entry name" value="PASTA_pknB"/>
    <property type="match status" value="5"/>
</dbReference>
<feature type="domain" description="Protein kinase" evidence="11">
    <location>
        <begin position="14"/>
        <end position="283"/>
    </location>
</feature>
<organism evidence="13 14">
    <name type="scientific">Corynebacterium sphenisci DSM 44792</name>
    <dbReference type="NCBI Taxonomy" id="1437874"/>
    <lineage>
        <taxon>Bacteria</taxon>
        <taxon>Bacillati</taxon>
        <taxon>Actinomycetota</taxon>
        <taxon>Actinomycetes</taxon>
        <taxon>Mycobacteriales</taxon>
        <taxon>Corynebacteriaceae</taxon>
        <taxon>Corynebacterium</taxon>
    </lineage>
</organism>
<keyword evidence="6" id="KW-0067">ATP-binding</keyword>
<gene>
    <name evidence="13" type="ORF">CSPHI_07935</name>
</gene>
<evidence type="ECO:0000256" key="1">
    <source>
        <dbReference type="ARBA" id="ARBA00012513"/>
    </source>
</evidence>
<evidence type="ECO:0000256" key="5">
    <source>
        <dbReference type="ARBA" id="ARBA00022777"/>
    </source>
</evidence>
<dbReference type="AlphaFoldDB" id="A0A1L7CYL2"/>
<dbReference type="InterPro" id="IPR005543">
    <property type="entry name" value="PASTA_dom"/>
</dbReference>
<comment type="catalytic activity">
    <reaction evidence="7">
        <text>L-threonyl-[protein] + ATP = O-phospho-L-threonyl-[protein] + ADP + H(+)</text>
        <dbReference type="Rhea" id="RHEA:46608"/>
        <dbReference type="Rhea" id="RHEA-COMP:11060"/>
        <dbReference type="Rhea" id="RHEA-COMP:11605"/>
        <dbReference type="ChEBI" id="CHEBI:15378"/>
        <dbReference type="ChEBI" id="CHEBI:30013"/>
        <dbReference type="ChEBI" id="CHEBI:30616"/>
        <dbReference type="ChEBI" id="CHEBI:61977"/>
        <dbReference type="ChEBI" id="CHEBI:456216"/>
        <dbReference type="EC" id="2.7.11.1"/>
    </reaction>
</comment>
<dbReference type="PROSITE" id="PS51178">
    <property type="entry name" value="PASTA"/>
    <property type="match status" value="4"/>
</dbReference>
<dbReference type="InterPro" id="IPR008271">
    <property type="entry name" value="Ser/Thr_kinase_AS"/>
</dbReference>
<feature type="region of interest" description="Disordered" evidence="9">
    <location>
        <begin position="730"/>
        <end position="756"/>
    </location>
</feature>
<dbReference type="GO" id="GO:0004674">
    <property type="term" value="F:protein serine/threonine kinase activity"/>
    <property type="evidence" value="ECO:0007669"/>
    <property type="project" value="UniProtKB-KW"/>
</dbReference>
<dbReference type="InterPro" id="IPR011009">
    <property type="entry name" value="Kinase-like_dom_sf"/>
</dbReference>
<dbReference type="OrthoDB" id="9762169at2"/>
<evidence type="ECO:0000256" key="9">
    <source>
        <dbReference type="SAM" id="MobiDB-lite"/>
    </source>
</evidence>
<feature type="compositionally biased region" description="Low complexity" evidence="9">
    <location>
        <begin position="379"/>
        <end position="396"/>
    </location>
</feature>
<evidence type="ECO:0000256" key="2">
    <source>
        <dbReference type="ARBA" id="ARBA00022527"/>
    </source>
</evidence>
<protein>
    <recommendedName>
        <fullName evidence="1">non-specific serine/threonine protein kinase</fullName>
        <ecNumber evidence="1">2.7.11.1</ecNumber>
    </recommendedName>
</protein>
<dbReference type="SMART" id="SM00220">
    <property type="entry name" value="S_TKc"/>
    <property type="match status" value="1"/>
</dbReference>
<feature type="domain" description="PASTA" evidence="12">
    <location>
        <begin position="697"/>
        <end position="756"/>
    </location>
</feature>
<proteinExistence type="predicted"/>
<keyword evidence="10" id="KW-0812">Transmembrane</keyword>
<evidence type="ECO:0000259" key="12">
    <source>
        <dbReference type="PROSITE" id="PS51178"/>
    </source>
</evidence>
<dbReference type="PANTHER" id="PTHR43289:SF34">
    <property type="entry name" value="SERINE_THREONINE-PROTEIN KINASE YBDM-RELATED"/>
    <property type="match status" value="1"/>
</dbReference>
<dbReference type="Pfam" id="PF03793">
    <property type="entry name" value="PASTA"/>
    <property type="match status" value="5"/>
</dbReference>
<dbReference type="SMART" id="SM00740">
    <property type="entry name" value="PASTA"/>
    <property type="match status" value="4"/>
</dbReference>
<keyword evidence="3" id="KW-0808">Transferase</keyword>
<dbReference type="STRING" id="1437874.CSPHI_07935"/>
<dbReference type="EMBL" id="CP009248">
    <property type="protein sequence ID" value="APT90975.1"/>
    <property type="molecule type" value="Genomic_DNA"/>
</dbReference>
<dbReference type="Gene3D" id="3.30.10.20">
    <property type="match status" value="5"/>
</dbReference>
<feature type="domain" description="PASTA" evidence="12">
    <location>
        <begin position="563"/>
        <end position="627"/>
    </location>
</feature>
<dbReference type="PANTHER" id="PTHR43289">
    <property type="entry name" value="MITOGEN-ACTIVATED PROTEIN KINASE KINASE KINASE 20-RELATED"/>
    <property type="match status" value="1"/>
</dbReference>
<keyword evidence="14" id="KW-1185">Reference proteome</keyword>
<evidence type="ECO:0000259" key="11">
    <source>
        <dbReference type="PROSITE" id="PS50011"/>
    </source>
</evidence>
<keyword evidence="10" id="KW-1133">Transmembrane helix</keyword>
<feature type="region of interest" description="Disordered" evidence="9">
    <location>
        <begin position="315"/>
        <end position="398"/>
    </location>
</feature>
<keyword evidence="2 13" id="KW-0723">Serine/threonine-protein kinase</keyword>
<dbReference type="EC" id="2.7.11.1" evidence="1"/>
<feature type="domain" description="PASTA" evidence="12">
    <location>
        <begin position="429"/>
        <end position="495"/>
    </location>
</feature>
<feature type="domain" description="PASTA" evidence="12">
    <location>
        <begin position="628"/>
        <end position="696"/>
    </location>
</feature>
<evidence type="ECO:0000313" key="14">
    <source>
        <dbReference type="Proteomes" id="UP000185469"/>
    </source>
</evidence>
<feature type="transmembrane region" description="Helical" evidence="10">
    <location>
        <begin position="406"/>
        <end position="427"/>
    </location>
</feature>
<feature type="compositionally biased region" description="Basic and acidic residues" evidence="9">
    <location>
        <begin position="349"/>
        <end position="363"/>
    </location>
</feature>
<dbReference type="Pfam" id="PF00069">
    <property type="entry name" value="Pkinase"/>
    <property type="match status" value="1"/>
</dbReference>
<keyword evidence="10" id="KW-0472">Membrane</keyword>
<name>A0A1L7CYL2_9CORY</name>
<dbReference type="PROSITE" id="PS50011">
    <property type="entry name" value="PROTEIN_KINASE_DOM"/>
    <property type="match status" value="1"/>
</dbReference>
<dbReference type="KEGG" id="csph:CSPHI_07935"/>
<dbReference type="CDD" id="cd14014">
    <property type="entry name" value="STKc_PknB_like"/>
    <property type="match status" value="1"/>
</dbReference>
<dbReference type="SUPFAM" id="SSF54184">
    <property type="entry name" value="Penicillin-binding protein 2x (pbp-2x), c-terminal domain"/>
    <property type="match status" value="1"/>
</dbReference>